<organism evidence="1 2">
    <name type="scientific">Ixodes persulcatus</name>
    <name type="common">Taiga tick</name>
    <dbReference type="NCBI Taxonomy" id="34615"/>
    <lineage>
        <taxon>Eukaryota</taxon>
        <taxon>Metazoa</taxon>
        <taxon>Ecdysozoa</taxon>
        <taxon>Arthropoda</taxon>
        <taxon>Chelicerata</taxon>
        <taxon>Arachnida</taxon>
        <taxon>Acari</taxon>
        <taxon>Parasitiformes</taxon>
        <taxon>Ixodida</taxon>
        <taxon>Ixodoidea</taxon>
        <taxon>Ixodidae</taxon>
        <taxon>Ixodinae</taxon>
        <taxon>Ixodes</taxon>
    </lineage>
</organism>
<name>A0AC60P5F3_IXOPE</name>
<sequence>MTEAAEGTAPVTEDVELADVGLLVKYLRRVVPVLLEEDDVVHPSLESALSDKGNLEILRKFIADPQTRSLLIQRSSSKDEELVGEGGGDGEEENVVYTFSSEVHFTNPKINSLVVIKKCAVIEADKKVPSQLRVMNLNDSSPYETLHSYVSSAVAPYFKSYVKETGRAERDGDKMAPTVEKKIAELEMGLLHLQQNIDIPEITLPINPLVLATIKKCAEEGRRATAADFGDRVEDSSFLNQLQNGVNRWIREIQKVTKLDRDPSSGTALQEISFWLNLERALLRIQEKRESLEDFPLNDLLAATELDRIRLALHGIFSHLRKIRSTKYPIQRALRLVEAISRDLMGQLLKVLGTRRLMHAPYDRFEAVMSACLEVFNAWDEEYDKLQTLLRDIVKKKRDEHIKTAWRVSPAHKRLQARMEQMK</sequence>
<protein>
    <submittedName>
        <fullName evidence="1">Uncharacterized protein</fullName>
    </submittedName>
</protein>
<keyword evidence="2" id="KW-1185">Reference proteome</keyword>
<comment type="caution">
    <text evidence="1">The sequence shown here is derived from an EMBL/GenBank/DDBJ whole genome shotgun (WGS) entry which is preliminary data.</text>
</comment>
<evidence type="ECO:0000313" key="1">
    <source>
        <dbReference type="EMBL" id="KAG0414649.1"/>
    </source>
</evidence>
<feature type="non-terminal residue" evidence="1">
    <location>
        <position position="423"/>
    </location>
</feature>
<evidence type="ECO:0000313" key="2">
    <source>
        <dbReference type="Proteomes" id="UP000805193"/>
    </source>
</evidence>
<gene>
    <name evidence="1" type="ORF">HPB47_008192</name>
</gene>
<dbReference type="Proteomes" id="UP000805193">
    <property type="component" value="Unassembled WGS sequence"/>
</dbReference>
<reference evidence="1 2" key="1">
    <citation type="journal article" date="2020" name="Cell">
        <title>Large-Scale Comparative Analyses of Tick Genomes Elucidate Their Genetic Diversity and Vector Capacities.</title>
        <authorList>
            <consortium name="Tick Genome and Microbiome Consortium (TIGMIC)"/>
            <person name="Jia N."/>
            <person name="Wang J."/>
            <person name="Shi W."/>
            <person name="Du L."/>
            <person name="Sun Y."/>
            <person name="Zhan W."/>
            <person name="Jiang J.F."/>
            <person name="Wang Q."/>
            <person name="Zhang B."/>
            <person name="Ji P."/>
            <person name="Bell-Sakyi L."/>
            <person name="Cui X.M."/>
            <person name="Yuan T.T."/>
            <person name="Jiang B.G."/>
            <person name="Yang W.F."/>
            <person name="Lam T.T."/>
            <person name="Chang Q.C."/>
            <person name="Ding S.J."/>
            <person name="Wang X.J."/>
            <person name="Zhu J.G."/>
            <person name="Ruan X.D."/>
            <person name="Zhao L."/>
            <person name="Wei J.T."/>
            <person name="Ye R.Z."/>
            <person name="Que T.C."/>
            <person name="Du C.H."/>
            <person name="Zhou Y.H."/>
            <person name="Cheng J.X."/>
            <person name="Dai P.F."/>
            <person name="Guo W.B."/>
            <person name="Han X.H."/>
            <person name="Huang E.J."/>
            <person name="Li L.F."/>
            <person name="Wei W."/>
            <person name="Gao Y.C."/>
            <person name="Liu J.Z."/>
            <person name="Shao H.Z."/>
            <person name="Wang X."/>
            <person name="Wang C.C."/>
            <person name="Yang T.C."/>
            <person name="Huo Q.B."/>
            <person name="Li W."/>
            <person name="Chen H.Y."/>
            <person name="Chen S.E."/>
            <person name="Zhou L.G."/>
            <person name="Ni X.B."/>
            <person name="Tian J.H."/>
            <person name="Sheng Y."/>
            <person name="Liu T."/>
            <person name="Pan Y.S."/>
            <person name="Xia L.Y."/>
            <person name="Li J."/>
            <person name="Zhao F."/>
            <person name="Cao W.C."/>
        </authorList>
    </citation>
    <scope>NUCLEOTIDE SEQUENCE [LARGE SCALE GENOMIC DNA]</scope>
    <source>
        <strain evidence="1">Iper-2018</strain>
    </source>
</reference>
<proteinExistence type="predicted"/>
<dbReference type="EMBL" id="JABSTQ010011158">
    <property type="protein sequence ID" value="KAG0414649.1"/>
    <property type="molecule type" value="Genomic_DNA"/>
</dbReference>
<accession>A0AC60P5F3</accession>